<evidence type="ECO:0000313" key="3">
    <source>
        <dbReference type="Proteomes" id="UP000030003"/>
    </source>
</evidence>
<dbReference type="OrthoDB" id="195620at2"/>
<keyword evidence="1" id="KW-0732">Signal</keyword>
<dbReference type="InterPro" id="IPR021557">
    <property type="entry name" value="DUF3016"/>
</dbReference>
<dbReference type="Proteomes" id="UP000030003">
    <property type="component" value="Unassembled WGS sequence"/>
</dbReference>
<sequence length="177" mass="19862">MKLHLLTAAAAVLLAACATTPAVSSGPGQLDTEGPVQVSWNDPAEFSEITRGRDRMETLRGTWVRELATYLRDTAAERLQPGETLEVELLDIDRAGDYEPWHGPEADDIRITRHIYPPSIVLRFRHLDATGGVLAEGERRLRDSGFMSRALTHRSSDPLRYEKQLLDDWLSRELGRS</sequence>
<dbReference type="AlphaFoldDB" id="A0A0A0M917"/>
<dbReference type="EMBL" id="AVBH01000052">
    <property type="protein sequence ID" value="KGO98754.1"/>
    <property type="molecule type" value="Genomic_DNA"/>
</dbReference>
<proteinExistence type="predicted"/>
<name>A0A0A0M917_9GAMM</name>
<protein>
    <submittedName>
        <fullName evidence="2">Membrane protein</fullName>
    </submittedName>
</protein>
<comment type="caution">
    <text evidence="2">The sequence shown here is derived from an EMBL/GenBank/DDBJ whole genome shotgun (WGS) entry which is preliminary data.</text>
</comment>
<reference evidence="2 3" key="1">
    <citation type="submission" date="2013-08" db="EMBL/GenBank/DDBJ databases">
        <title>Genomic analysis of Lysobacter defluvii.</title>
        <authorList>
            <person name="Wang Q."/>
            <person name="Wang G."/>
        </authorList>
    </citation>
    <scope>NUCLEOTIDE SEQUENCE [LARGE SCALE GENOMIC DNA]</scope>
    <source>
        <strain evidence="2 3">IMMIB APB-9</strain>
    </source>
</reference>
<dbReference type="RefSeq" id="WP_027070618.1">
    <property type="nucleotide sequence ID" value="NZ_AVBH01000052.1"/>
</dbReference>
<dbReference type="Pfam" id="PF11454">
    <property type="entry name" value="DUF3016"/>
    <property type="match status" value="1"/>
</dbReference>
<dbReference type="STRING" id="1385515.GCA_000423325_01934"/>
<dbReference type="PROSITE" id="PS51257">
    <property type="entry name" value="PROKAR_LIPOPROTEIN"/>
    <property type="match status" value="1"/>
</dbReference>
<feature type="chain" id="PRO_5001973477" evidence="1">
    <location>
        <begin position="25"/>
        <end position="177"/>
    </location>
</feature>
<feature type="signal peptide" evidence="1">
    <location>
        <begin position="1"/>
        <end position="24"/>
    </location>
</feature>
<evidence type="ECO:0000256" key="1">
    <source>
        <dbReference type="SAM" id="SignalP"/>
    </source>
</evidence>
<dbReference type="eggNOG" id="ENOG50331S4">
    <property type="taxonomic scope" value="Bacteria"/>
</dbReference>
<accession>A0A0A0M917</accession>
<evidence type="ECO:0000313" key="2">
    <source>
        <dbReference type="EMBL" id="KGO98754.1"/>
    </source>
</evidence>
<organism evidence="2 3">
    <name type="scientific">Lysobacter defluvii IMMIB APB-9 = DSM 18482</name>
    <dbReference type="NCBI Taxonomy" id="1385515"/>
    <lineage>
        <taxon>Bacteria</taxon>
        <taxon>Pseudomonadati</taxon>
        <taxon>Pseudomonadota</taxon>
        <taxon>Gammaproteobacteria</taxon>
        <taxon>Lysobacterales</taxon>
        <taxon>Lysobacteraceae</taxon>
        <taxon>Novilysobacter</taxon>
    </lineage>
</organism>
<gene>
    <name evidence="2" type="ORF">N791_10785</name>
</gene>
<keyword evidence="3" id="KW-1185">Reference proteome</keyword>